<proteinExistence type="predicted"/>
<feature type="domain" description="Methyltransferase type 11" evidence="1">
    <location>
        <begin position="41"/>
        <end position="140"/>
    </location>
</feature>
<dbReference type="InterPro" id="IPR013216">
    <property type="entry name" value="Methyltransf_11"/>
</dbReference>
<comment type="caution">
    <text evidence="2">The sequence shown here is derived from an EMBL/GenBank/DDBJ whole genome shotgun (WGS) entry which is preliminary data.</text>
</comment>
<dbReference type="InterPro" id="IPR029063">
    <property type="entry name" value="SAM-dependent_MTases_sf"/>
</dbReference>
<evidence type="ECO:0000313" key="3">
    <source>
        <dbReference type="Proteomes" id="UP000807504"/>
    </source>
</evidence>
<name>A0A8T0ET53_ARGBR</name>
<reference evidence="2" key="2">
    <citation type="submission" date="2020-06" db="EMBL/GenBank/DDBJ databases">
        <authorList>
            <person name="Sheffer M."/>
        </authorList>
    </citation>
    <scope>NUCLEOTIDE SEQUENCE</scope>
</reference>
<dbReference type="SUPFAM" id="SSF53335">
    <property type="entry name" value="S-adenosyl-L-methionine-dependent methyltransferases"/>
    <property type="match status" value="1"/>
</dbReference>
<dbReference type="PANTHER" id="PTHR43861">
    <property type="entry name" value="TRANS-ACONITATE 2-METHYLTRANSFERASE-RELATED"/>
    <property type="match status" value="1"/>
</dbReference>
<accession>A0A8T0ET53</accession>
<dbReference type="CDD" id="cd02440">
    <property type="entry name" value="AdoMet_MTases"/>
    <property type="match status" value="1"/>
</dbReference>
<gene>
    <name evidence="2" type="ORF">HNY73_015158</name>
</gene>
<keyword evidence="3" id="KW-1185">Reference proteome</keyword>
<dbReference type="Proteomes" id="UP000807504">
    <property type="component" value="Unassembled WGS sequence"/>
</dbReference>
<dbReference type="EMBL" id="JABXBU010002072">
    <property type="protein sequence ID" value="KAF8778434.1"/>
    <property type="molecule type" value="Genomic_DNA"/>
</dbReference>
<protein>
    <submittedName>
        <fullName evidence="2">Juvenile hormone acid O-methyltransferase like protein</fullName>
    </submittedName>
</protein>
<reference evidence="2" key="1">
    <citation type="journal article" date="2020" name="bioRxiv">
        <title>Chromosome-level reference genome of the European wasp spider Argiope bruennichi: a resource for studies on range expansion and evolutionary adaptation.</title>
        <authorList>
            <person name="Sheffer M.M."/>
            <person name="Hoppe A."/>
            <person name="Krehenwinkel H."/>
            <person name="Uhl G."/>
            <person name="Kuss A.W."/>
            <person name="Jensen L."/>
            <person name="Jensen C."/>
            <person name="Gillespie R.G."/>
            <person name="Hoff K.J."/>
            <person name="Prost S."/>
        </authorList>
    </citation>
    <scope>NUCLEOTIDE SEQUENCE</scope>
</reference>
<dbReference type="Pfam" id="PF08241">
    <property type="entry name" value="Methyltransf_11"/>
    <property type="match status" value="1"/>
</dbReference>
<sequence length="195" mass="22596">MNLDAYLYSSRSIPLESARMFIVKTLRNLGWGKIADKEVVLDVGCGPGGTTRKLILPLFQNCPRIFAMDALPDMIKLAKKQNYSSQIEYSVANIEEWSSLERWENQITKLVSILCFHWLKDQRKAFQNVYKLLQKGGEAAFFFALQTTFHATILEMQMRSKWSHLFKEVENYVPESQYKGHDDFLLQENAGRYGI</sequence>
<dbReference type="AlphaFoldDB" id="A0A8T0ET53"/>
<evidence type="ECO:0000259" key="1">
    <source>
        <dbReference type="Pfam" id="PF08241"/>
    </source>
</evidence>
<evidence type="ECO:0000313" key="2">
    <source>
        <dbReference type="EMBL" id="KAF8778434.1"/>
    </source>
</evidence>
<dbReference type="Gene3D" id="3.40.50.150">
    <property type="entry name" value="Vaccinia Virus protein VP39"/>
    <property type="match status" value="1"/>
</dbReference>
<organism evidence="2 3">
    <name type="scientific">Argiope bruennichi</name>
    <name type="common">Wasp spider</name>
    <name type="synonym">Aranea bruennichi</name>
    <dbReference type="NCBI Taxonomy" id="94029"/>
    <lineage>
        <taxon>Eukaryota</taxon>
        <taxon>Metazoa</taxon>
        <taxon>Ecdysozoa</taxon>
        <taxon>Arthropoda</taxon>
        <taxon>Chelicerata</taxon>
        <taxon>Arachnida</taxon>
        <taxon>Araneae</taxon>
        <taxon>Araneomorphae</taxon>
        <taxon>Entelegynae</taxon>
        <taxon>Araneoidea</taxon>
        <taxon>Araneidae</taxon>
        <taxon>Argiope</taxon>
    </lineage>
</organism>
<dbReference type="PANTHER" id="PTHR43861:SF1">
    <property type="entry name" value="TRANS-ACONITATE 2-METHYLTRANSFERASE"/>
    <property type="match status" value="1"/>
</dbReference>
<dbReference type="GO" id="GO:0008757">
    <property type="term" value="F:S-adenosylmethionine-dependent methyltransferase activity"/>
    <property type="evidence" value="ECO:0007669"/>
    <property type="project" value="InterPro"/>
</dbReference>